<evidence type="ECO:0000313" key="3">
    <source>
        <dbReference type="EMBL" id="EGT43943.1"/>
    </source>
</evidence>
<evidence type="ECO:0000256" key="1">
    <source>
        <dbReference type="SAM" id="MobiDB-lite"/>
    </source>
</evidence>
<dbReference type="PANTHER" id="PTHR23362:SF8">
    <property type="entry name" value="SPK DOMAIN-CONTAINING PROTEIN"/>
    <property type="match status" value="1"/>
</dbReference>
<dbReference type="EMBL" id="GL380042">
    <property type="protein sequence ID" value="EGT43943.1"/>
    <property type="molecule type" value="Genomic_DNA"/>
</dbReference>
<keyword evidence="4" id="KW-1185">Reference proteome</keyword>
<protein>
    <recommendedName>
        <fullName evidence="2">SPK domain-containing protein</fullName>
    </recommendedName>
</protein>
<gene>
    <name evidence="3" type="ORF">CAEBREN_23676</name>
</gene>
<proteinExistence type="predicted"/>
<dbReference type="SMART" id="SM00583">
    <property type="entry name" value="SPK"/>
    <property type="match status" value="1"/>
</dbReference>
<dbReference type="HOGENOM" id="CLU_066938_0_0_1"/>
<dbReference type="PANTHER" id="PTHR23362">
    <property type="entry name" value="L-PLASTIN-RELATED"/>
    <property type="match status" value="1"/>
</dbReference>
<dbReference type="InterPro" id="IPR053315">
    <property type="entry name" value="Peptidase_C14A"/>
</dbReference>
<feature type="domain" description="SPK" evidence="2">
    <location>
        <begin position="2"/>
        <end position="76"/>
    </location>
</feature>
<dbReference type="InterPro" id="IPR006570">
    <property type="entry name" value="SPK_dom"/>
</dbReference>
<dbReference type="Proteomes" id="UP000008068">
    <property type="component" value="Unassembled WGS sequence"/>
</dbReference>
<reference evidence="4" key="1">
    <citation type="submission" date="2011-07" db="EMBL/GenBank/DDBJ databases">
        <authorList>
            <consortium name="Caenorhabditis brenneri Sequencing and Analysis Consortium"/>
            <person name="Wilson R.K."/>
        </authorList>
    </citation>
    <scope>NUCLEOTIDE SEQUENCE [LARGE SCALE GENOMIC DNA]</scope>
    <source>
        <strain evidence="4">PB2801</strain>
    </source>
</reference>
<dbReference type="Pfam" id="PF04435">
    <property type="entry name" value="SPK"/>
    <property type="match status" value="1"/>
</dbReference>
<name>G0P3E6_CAEBE</name>
<dbReference type="InParanoid" id="G0P3E6"/>
<evidence type="ECO:0000259" key="2">
    <source>
        <dbReference type="SMART" id="SM00583"/>
    </source>
</evidence>
<feature type="compositionally biased region" description="Basic and acidic residues" evidence="1">
    <location>
        <begin position="73"/>
        <end position="91"/>
    </location>
</feature>
<feature type="compositionally biased region" description="Polar residues" evidence="1">
    <location>
        <begin position="130"/>
        <end position="139"/>
    </location>
</feature>
<accession>G0P3E6</accession>
<feature type="region of interest" description="Disordered" evidence="1">
    <location>
        <begin position="73"/>
        <end position="167"/>
    </location>
</feature>
<evidence type="ECO:0000313" key="4">
    <source>
        <dbReference type="Proteomes" id="UP000008068"/>
    </source>
</evidence>
<dbReference type="AlphaFoldDB" id="G0P3E6"/>
<organism evidence="4">
    <name type="scientific">Caenorhabditis brenneri</name>
    <name type="common">Nematode worm</name>
    <dbReference type="NCBI Taxonomy" id="135651"/>
    <lineage>
        <taxon>Eukaryota</taxon>
        <taxon>Metazoa</taxon>
        <taxon>Ecdysozoa</taxon>
        <taxon>Nematoda</taxon>
        <taxon>Chromadorea</taxon>
        <taxon>Rhabditida</taxon>
        <taxon>Rhabditina</taxon>
        <taxon>Rhabditomorpha</taxon>
        <taxon>Rhabditoidea</taxon>
        <taxon>Rhabditidae</taxon>
        <taxon>Peloderinae</taxon>
        <taxon>Caenorhabditis</taxon>
    </lineage>
</organism>
<sequence length="355" mass="39853">MNLRPHKTKSFLKFREGVAANTTLPHNTKVKQLFALGVSLDPGLLRQLQANATVIVDDKNRITKYVSKSKELKLEGNHGNRDSGGRLKRSDTASSSRNGEEEQDPRAPAPKKAKTRESSTAIRGNPAPTPNSAPKNQKNPAPGTPKTVPNHPAPVRTPENPAQQSQRIEVINLDDDEEEEDVKPVIHQMNLSLNQDEERIKVENPEEHVEPLRECMPLDAQKVYLKYTQNLMTAMNVPADEKLSKKMQTKIEEIERLQMLGLEQEDKVKFDVFGNIIISGINLAKMNLEPLEDSRSLREFTLLLKMNILHLGLPELVWLEGIMDTFLEDPGNQNMRVSISRIGMVVGMIVDILMA</sequence>